<organism evidence="19">
    <name type="scientific">Selaginella moellendorffii</name>
    <name type="common">Spikemoss</name>
    <dbReference type="NCBI Taxonomy" id="88036"/>
    <lineage>
        <taxon>Eukaryota</taxon>
        <taxon>Viridiplantae</taxon>
        <taxon>Streptophyta</taxon>
        <taxon>Embryophyta</taxon>
        <taxon>Tracheophyta</taxon>
        <taxon>Lycopodiopsida</taxon>
        <taxon>Selaginellales</taxon>
        <taxon>Selaginellaceae</taxon>
        <taxon>Selaginella</taxon>
    </lineage>
</organism>
<feature type="binding site" evidence="13">
    <location>
        <position position="69"/>
    </location>
    <ligand>
        <name>Ca(2+)</name>
        <dbReference type="ChEBI" id="CHEBI:29108"/>
        <label>1</label>
    </ligand>
</feature>
<dbReference type="GO" id="GO:0006950">
    <property type="term" value="P:response to stress"/>
    <property type="evidence" value="ECO:0000318"/>
    <property type="project" value="GO_Central"/>
</dbReference>
<feature type="binding site" evidence="13">
    <location>
        <position position="60"/>
    </location>
    <ligand>
        <name>Ca(2+)</name>
        <dbReference type="ChEBI" id="CHEBI:29108"/>
        <label>1</label>
    </ligand>
</feature>
<dbReference type="Gene3D" id="1.10.420.10">
    <property type="entry name" value="Peroxidase, domain 2"/>
    <property type="match status" value="1"/>
</dbReference>
<accession>D8SHD3</accession>
<protein>
    <recommendedName>
        <fullName evidence="2 16">Peroxidase</fullName>
        <ecNumber evidence="2 16">1.11.1.7</ecNumber>
    </recommendedName>
</protein>
<feature type="binding site" evidence="13">
    <location>
        <position position="67"/>
    </location>
    <ligand>
        <name>Ca(2+)</name>
        <dbReference type="ChEBI" id="CHEBI:29108"/>
        <label>1</label>
    </ligand>
</feature>
<evidence type="ECO:0000256" key="5">
    <source>
        <dbReference type="ARBA" id="ARBA00022723"/>
    </source>
</evidence>
<dbReference type="SUPFAM" id="SSF48113">
    <property type="entry name" value="Heme-dependent peroxidases"/>
    <property type="match status" value="1"/>
</dbReference>
<dbReference type="InterPro" id="IPR033905">
    <property type="entry name" value="Secretory_peroxidase"/>
</dbReference>
<evidence type="ECO:0000256" key="14">
    <source>
        <dbReference type="PIRSR" id="PIRSR600823-4"/>
    </source>
</evidence>
<dbReference type="PANTHER" id="PTHR31517">
    <property type="match status" value="1"/>
</dbReference>
<name>D8SHD3_SELML</name>
<keyword evidence="6 13" id="KW-0106">Calcium</keyword>
<evidence type="ECO:0000256" key="1">
    <source>
        <dbReference type="ARBA" id="ARBA00000189"/>
    </source>
</evidence>
<dbReference type="GO" id="GO:0005576">
    <property type="term" value="C:extracellular region"/>
    <property type="evidence" value="ECO:0007669"/>
    <property type="project" value="UniProtKB-SubCell"/>
</dbReference>
<evidence type="ECO:0000313" key="18">
    <source>
        <dbReference type="EMBL" id="EFJ16090.1"/>
    </source>
</evidence>
<dbReference type="InterPro" id="IPR019794">
    <property type="entry name" value="Peroxidases_AS"/>
</dbReference>
<feature type="domain" description="Plant heme peroxidase family profile" evidence="17">
    <location>
        <begin position="18"/>
        <end position="316"/>
    </location>
</feature>
<feature type="binding site" evidence="12">
    <location>
        <position position="156"/>
    </location>
    <ligand>
        <name>substrate</name>
    </ligand>
</feature>
<feature type="binding site" evidence="13">
    <location>
        <position position="244"/>
    </location>
    <ligand>
        <name>Ca(2+)</name>
        <dbReference type="ChEBI" id="CHEBI:29108"/>
        <label>2</label>
    </ligand>
</feature>
<gene>
    <name evidence="18" type="ORF">SELMODRAFT_116945</name>
</gene>
<dbReference type="InterPro" id="IPR010255">
    <property type="entry name" value="Haem_peroxidase_sf"/>
</dbReference>
<dbReference type="PANTHER" id="PTHR31517:SF81">
    <property type="entry name" value="PEROXIDASE"/>
    <property type="match status" value="1"/>
</dbReference>
<dbReference type="PRINTS" id="PR00461">
    <property type="entry name" value="PLPEROXIDASE"/>
</dbReference>
<keyword evidence="10" id="KW-0325">Glycoprotein</keyword>
<feature type="chain" id="PRO_5005127344" description="Peroxidase" evidence="16">
    <location>
        <begin position="18"/>
        <end position="316"/>
    </location>
</feature>
<feature type="disulfide bond" evidence="15">
    <location>
        <begin position="28"/>
        <end position="107"/>
    </location>
</feature>
<evidence type="ECO:0000256" key="2">
    <source>
        <dbReference type="ARBA" id="ARBA00012313"/>
    </source>
</evidence>
<evidence type="ECO:0000256" key="6">
    <source>
        <dbReference type="ARBA" id="ARBA00022837"/>
    </source>
</evidence>
<dbReference type="EMBL" id="GL377620">
    <property type="protein sequence ID" value="EFJ16090.1"/>
    <property type="molecule type" value="Genomic_DNA"/>
</dbReference>
<keyword evidence="19" id="KW-1185">Reference proteome</keyword>
<keyword evidence="9 15" id="KW-1015">Disulfide bond</keyword>
<dbReference type="Gramene" id="EFJ16090">
    <property type="protein sequence ID" value="EFJ16090"/>
    <property type="gene ID" value="SELMODRAFT_116945"/>
</dbReference>
<evidence type="ECO:0000256" key="15">
    <source>
        <dbReference type="PIRSR" id="PIRSR600823-5"/>
    </source>
</evidence>
<feature type="disulfide bond" evidence="15">
    <location>
        <begin position="114"/>
        <end position="312"/>
    </location>
</feature>
<dbReference type="GO" id="GO:0140825">
    <property type="term" value="F:lactoperoxidase activity"/>
    <property type="evidence" value="ECO:0007669"/>
    <property type="project" value="UniProtKB-EC"/>
</dbReference>
<dbReference type="AlphaFoldDB" id="D8SHD3"/>
<comment type="cofactor">
    <cofactor evidence="13 16">
        <name>heme b</name>
        <dbReference type="ChEBI" id="CHEBI:60344"/>
    </cofactor>
    <text evidence="13 16">Binds 1 heme b (iron(II)-protoporphyrin IX) group per subunit.</text>
</comment>
<dbReference type="GO" id="GO:0020037">
    <property type="term" value="F:heme binding"/>
    <property type="evidence" value="ECO:0007669"/>
    <property type="project" value="UniProtKB-UniRule"/>
</dbReference>
<dbReference type="Proteomes" id="UP000001514">
    <property type="component" value="Unassembled WGS sequence"/>
</dbReference>
<keyword evidence="8 13" id="KW-0408">Iron</keyword>
<feature type="signal peptide" evidence="16">
    <location>
        <begin position="1"/>
        <end position="17"/>
    </location>
</feature>
<keyword evidence="3 16" id="KW-0575">Peroxidase</keyword>
<comment type="subcellular location">
    <subcellularLocation>
        <location evidence="16">Secreted</location>
    </subcellularLocation>
</comment>
<feature type="active site" description="Proton acceptor" evidence="11">
    <location>
        <position position="59"/>
    </location>
</feature>
<comment type="function">
    <text evidence="16">Removal of H(2)O(2), oxidation of toxic reductants, biosynthesis and degradation of lignin, suberization, auxin catabolism, response to environmental stresses such as wounding, pathogen attack and oxidative stress.</text>
</comment>
<dbReference type="STRING" id="88036.D8SHD3"/>
<feature type="binding site" evidence="13">
    <location>
        <position position="81"/>
    </location>
    <ligand>
        <name>Ca(2+)</name>
        <dbReference type="ChEBI" id="CHEBI:29108"/>
        <label>1</label>
    </ligand>
</feature>
<feature type="disulfide bond" evidence="15">
    <location>
        <begin position="61"/>
        <end position="66"/>
    </location>
</feature>
<sequence>MWVILAMVLTLASSSSSQLSFGFYKKSCPGLESTVRSTIMSSLFGDPTAGAALLRLSFHDCQVGGCDASILLNNKGSITSEMASDRNFGVRELAIIDRIKAAVDAQCGGGEVSCADIVALAGRDAAAIAGGPDFPIQLGRRDATFASNRAADAALPPPTISVDKFLDIFRAMGMSIEESVAIMGAHTLGVGHCLNIVNRLYPTLDSNLNPFYAARLRISCPVSDPRFILNTTTVMNDFTSLRFDNRYYQEVSSRLGLFSIDAALGQDSRTSTAVAKFAQDQNQFFQTYITAYQKLTAHKVLTGSSGQIRKNCRYVN</sequence>
<feature type="site" description="Transition state stabilizer" evidence="14">
    <location>
        <position position="55"/>
    </location>
</feature>
<dbReference type="GO" id="GO:0046872">
    <property type="term" value="F:metal ion binding"/>
    <property type="evidence" value="ECO:0007669"/>
    <property type="project" value="UniProtKB-UniRule"/>
</dbReference>
<dbReference type="PROSITE" id="PS00436">
    <property type="entry name" value="PEROXIDASE_2"/>
    <property type="match status" value="1"/>
</dbReference>
<evidence type="ECO:0000256" key="9">
    <source>
        <dbReference type="ARBA" id="ARBA00023157"/>
    </source>
</evidence>
<feature type="binding site" evidence="13">
    <location>
        <position position="187"/>
    </location>
    <ligand>
        <name>Ca(2+)</name>
        <dbReference type="ChEBI" id="CHEBI:29108"/>
        <label>2</label>
    </ligand>
</feature>
<evidence type="ECO:0000256" key="12">
    <source>
        <dbReference type="PIRSR" id="PIRSR600823-2"/>
    </source>
</evidence>
<evidence type="ECO:0000256" key="7">
    <source>
        <dbReference type="ARBA" id="ARBA00023002"/>
    </source>
</evidence>
<comment type="catalytic activity">
    <reaction evidence="1 16">
        <text>2 a phenolic donor + H2O2 = 2 a phenolic radical donor + 2 H2O</text>
        <dbReference type="Rhea" id="RHEA:56136"/>
        <dbReference type="ChEBI" id="CHEBI:15377"/>
        <dbReference type="ChEBI" id="CHEBI:16240"/>
        <dbReference type="ChEBI" id="CHEBI:139520"/>
        <dbReference type="ChEBI" id="CHEBI:139521"/>
        <dbReference type="EC" id="1.11.1.7"/>
    </reaction>
</comment>
<keyword evidence="7 16" id="KW-0560">Oxidoreductase</keyword>
<dbReference type="GO" id="GO:0009505">
    <property type="term" value="C:plant-type cell wall"/>
    <property type="evidence" value="ECO:0000318"/>
    <property type="project" value="GO_Central"/>
</dbReference>
<dbReference type="FunFam" id="1.10.420.10:FF:000006">
    <property type="entry name" value="Peroxidase"/>
    <property type="match status" value="1"/>
</dbReference>
<dbReference type="InterPro" id="IPR000823">
    <property type="entry name" value="Peroxidase_pln"/>
</dbReference>
<evidence type="ECO:0000256" key="16">
    <source>
        <dbReference type="RuleBase" id="RU362060"/>
    </source>
</evidence>
<dbReference type="GO" id="GO:0004601">
    <property type="term" value="F:peroxidase activity"/>
    <property type="evidence" value="ECO:0000318"/>
    <property type="project" value="GO_Central"/>
</dbReference>
<dbReference type="InterPro" id="IPR002016">
    <property type="entry name" value="Haem_peroxidase"/>
</dbReference>
<dbReference type="GO" id="GO:0006979">
    <property type="term" value="P:response to oxidative stress"/>
    <property type="evidence" value="ECO:0007669"/>
    <property type="project" value="UniProtKB-UniRule"/>
</dbReference>
<feature type="binding site" evidence="13">
    <location>
        <position position="65"/>
    </location>
    <ligand>
        <name>Ca(2+)</name>
        <dbReference type="ChEBI" id="CHEBI:29108"/>
        <label>1</label>
    </ligand>
</feature>
<evidence type="ECO:0000256" key="8">
    <source>
        <dbReference type="ARBA" id="ARBA00023004"/>
    </source>
</evidence>
<dbReference type="Gene3D" id="1.10.520.10">
    <property type="match status" value="1"/>
</dbReference>
<evidence type="ECO:0000256" key="13">
    <source>
        <dbReference type="PIRSR" id="PIRSR600823-3"/>
    </source>
</evidence>
<comment type="similarity">
    <text evidence="16">Belongs to the peroxidase family. Classical plant (class III) peroxidase subfamily.</text>
</comment>
<dbReference type="PROSITE" id="PS50873">
    <property type="entry name" value="PEROXIDASE_4"/>
    <property type="match status" value="1"/>
</dbReference>
<reference evidence="18 19" key="1">
    <citation type="journal article" date="2011" name="Science">
        <title>The Selaginella genome identifies genetic changes associated with the evolution of vascular plants.</title>
        <authorList>
            <person name="Banks J.A."/>
            <person name="Nishiyama T."/>
            <person name="Hasebe M."/>
            <person name="Bowman J.L."/>
            <person name="Gribskov M."/>
            <person name="dePamphilis C."/>
            <person name="Albert V.A."/>
            <person name="Aono N."/>
            <person name="Aoyama T."/>
            <person name="Ambrose B.A."/>
            <person name="Ashton N.W."/>
            <person name="Axtell M.J."/>
            <person name="Barker E."/>
            <person name="Barker M.S."/>
            <person name="Bennetzen J.L."/>
            <person name="Bonawitz N.D."/>
            <person name="Chapple C."/>
            <person name="Cheng C."/>
            <person name="Correa L.G."/>
            <person name="Dacre M."/>
            <person name="DeBarry J."/>
            <person name="Dreyer I."/>
            <person name="Elias M."/>
            <person name="Engstrom E.M."/>
            <person name="Estelle M."/>
            <person name="Feng L."/>
            <person name="Finet C."/>
            <person name="Floyd S.K."/>
            <person name="Frommer W.B."/>
            <person name="Fujita T."/>
            <person name="Gramzow L."/>
            <person name="Gutensohn M."/>
            <person name="Harholt J."/>
            <person name="Hattori M."/>
            <person name="Heyl A."/>
            <person name="Hirai T."/>
            <person name="Hiwatashi Y."/>
            <person name="Ishikawa M."/>
            <person name="Iwata M."/>
            <person name="Karol K.G."/>
            <person name="Koehler B."/>
            <person name="Kolukisaoglu U."/>
            <person name="Kubo M."/>
            <person name="Kurata T."/>
            <person name="Lalonde S."/>
            <person name="Li K."/>
            <person name="Li Y."/>
            <person name="Litt A."/>
            <person name="Lyons E."/>
            <person name="Manning G."/>
            <person name="Maruyama T."/>
            <person name="Michael T.P."/>
            <person name="Mikami K."/>
            <person name="Miyazaki S."/>
            <person name="Morinaga S."/>
            <person name="Murata T."/>
            <person name="Mueller-Roeber B."/>
            <person name="Nelson D.R."/>
            <person name="Obara M."/>
            <person name="Oguri Y."/>
            <person name="Olmstead R.G."/>
            <person name="Onodera N."/>
            <person name="Petersen B.L."/>
            <person name="Pils B."/>
            <person name="Prigge M."/>
            <person name="Rensing S.A."/>
            <person name="Riano-Pachon D.M."/>
            <person name="Roberts A.W."/>
            <person name="Sato Y."/>
            <person name="Scheller H.V."/>
            <person name="Schulz B."/>
            <person name="Schulz C."/>
            <person name="Shakirov E.V."/>
            <person name="Shibagaki N."/>
            <person name="Shinohara N."/>
            <person name="Shippen D.E."/>
            <person name="Soerensen I."/>
            <person name="Sotooka R."/>
            <person name="Sugimoto N."/>
            <person name="Sugita M."/>
            <person name="Sumikawa N."/>
            <person name="Tanurdzic M."/>
            <person name="Theissen G."/>
            <person name="Ulvskov P."/>
            <person name="Wakazuki S."/>
            <person name="Weng J.K."/>
            <person name="Willats W.W."/>
            <person name="Wipf D."/>
            <person name="Wolf P.G."/>
            <person name="Yang L."/>
            <person name="Zimmer A.D."/>
            <person name="Zhu Q."/>
            <person name="Mitros T."/>
            <person name="Hellsten U."/>
            <person name="Loque D."/>
            <person name="Otillar R."/>
            <person name="Salamov A."/>
            <person name="Schmutz J."/>
            <person name="Shapiro H."/>
            <person name="Lindquist E."/>
            <person name="Lucas S."/>
            <person name="Rokhsar D."/>
            <person name="Grigoriev I.V."/>
        </authorList>
    </citation>
    <scope>NUCLEOTIDE SEQUENCE [LARGE SCALE GENOMIC DNA]</scope>
</reference>
<comment type="cofactor">
    <cofactor evidence="13 16">
        <name>Ca(2+)</name>
        <dbReference type="ChEBI" id="CHEBI:29108"/>
    </cofactor>
    <text evidence="13 16">Binds 2 calcium ions per subunit.</text>
</comment>
<feature type="binding site" evidence="13">
    <location>
        <position position="63"/>
    </location>
    <ligand>
        <name>Ca(2+)</name>
        <dbReference type="ChEBI" id="CHEBI:29108"/>
        <label>1</label>
    </ligand>
</feature>
<dbReference type="CDD" id="cd00693">
    <property type="entry name" value="secretory_peroxidase"/>
    <property type="match status" value="1"/>
</dbReference>
<keyword evidence="16" id="KW-0376">Hydrogen peroxide</keyword>
<evidence type="ECO:0000256" key="3">
    <source>
        <dbReference type="ARBA" id="ARBA00022559"/>
    </source>
</evidence>
<feature type="binding site" description="axial binding residue" evidence="13">
    <location>
        <position position="186"/>
    </location>
    <ligand>
        <name>heme b</name>
        <dbReference type="ChEBI" id="CHEBI:60344"/>
    </ligand>
    <ligandPart>
        <name>Fe</name>
        <dbReference type="ChEBI" id="CHEBI:18248"/>
    </ligandPart>
</feature>
<proteinExistence type="inferred from homology"/>
<evidence type="ECO:0000259" key="17">
    <source>
        <dbReference type="PROSITE" id="PS50873"/>
    </source>
</evidence>
<dbReference type="KEGG" id="smo:SELMODRAFT_116945"/>
<evidence type="ECO:0000256" key="11">
    <source>
        <dbReference type="PIRSR" id="PIRSR600823-1"/>
    </source>
</evidence>
<keyword evidence="16" id="KW-0964">Secreted</keyword>
<keyword evidence="16" id="KW-0732">Signal</keyword>
<dbReference type="InParanoid" id="D8SHD3"/>
<evidence type="ECO:0000256" key="10">
    <source>
        <dbReference type="ARBA" id="ARBA00023180"/>
    </source>
</evidence>
<evidence type="ECO:0000313" key="19">
    <source>
        <dbReference type="Proteomes" id="UP000001514"/>
    </source>
</evidence>
<dbReference type="EC" id="1.11.1.7" evidence="2 16"/>
<dbReference type="HOGENOM" id="CLU_010543_0_1_1"/>
<dbReference type="Pfam" id="PF00141">
    <property type="entry name" value="peroxidase"/>
    <property type="match status" value="1"/>
</dbReference>
<evidence type="ECO:0000256" key="4">
    <source>
        <dbReference type="ARBA" id="ARBA00022617"/>
    </source>
</evidence>
<keyword evidence="5 13" id="KW-0479">Metal-binding</keyword>
<feature type="binding site" evidence="13">
    <location>
        <position position="239"/>
    </location>
    <ligand>
        <name>Ca(2+)</name>
        <dbReference type="ChEBI" id="CHEBI:29108"/>
        <label>2</label>
    </ligand>
</feature>
<keyword evidence="4 16" id="KW-0349">Heme</keyword>
<dbReference type="GO" id="GO:0042744">
    <property type="term" value="P:hydrogen peroxide catabolic process"/>
    <property type="evidence" value="ECO:0007669"/>
    <property type="project" value="UniProtKB-KW"/>
</dbReference>
<feature type="disulfide bond" evidence="15">
    <location>
        <begin position="193"/>
        <end position="220"/>
    </location>
</feature>
<dbReference type="PRINTS" id="PR00458">
    <property type="entry name" value="PEROXIDASE"/>
</dbReference>